<keyword evidence="2" id="KW-1185">Reference proteome</keyword>
<accession>A0AAV2QYX4</accession>
<dbReference type="EMBL" id="CAXKWB010011914">
    <property type="protein sequence ID" value="CAL4102705.1"/>
    <property type="molecule type" value="Genomic_DNA"/>
</dbReference>
<reference evidence="1 2" key="1">
    <citation type="submission" date="2024-05" db="EMBL/GenBank/DDBJ databases">
        <authorList>
            <person name="Wallberg A."/>
        </authorList>
    </citation>
    <scope>NUCLEOTIDE SEQUENCE [LARGE SCALE GENOMIC DNA]</scope>
</reference>
<evidence type="ECO:0000313" key="2">
    <source>
        <dbReference type="Proteomes" id="UP001497623"/>
    </source>
</evidence>
<dbReference type="Proteomes" id="UP001497623">
    <property type="component" value="Unassembled WGS sequence"/>
</dbReference>
<protein>
    <submittedName>
        <fullName evidence="1">Uncharacterized protein</fullName>
    </submittedName>
</protein>
<feature type="non-terminal residue" evidence="1">
    <location>
        <position position="1"/>
    </location>
</feature>
<dbReference type="AlphaFoldDB" id="A0AAV2QYX4"/>
<comment type="caution">
    <text evidence="1">The sequence shown here is derived from an EMBL/GenBank/DDBJ whole genome shotgun (WGS) entry which is preliminary data.</text>
</comment>
<name>A0AAV2QYX4_MEGNR</name>
<proteinExistence type="predicted"/>
<feature type="non-terminal residue" evidence="1">
    <location>
        <position position="152"/>
    </location>
</feature>
<organism evidence="1 2">
    <name type="scientific">Meganyctiphanes norvegica</name>
    <name type="common">Northern krill</name>
    <name type="synonym">Thysanopoda norvegica</name>
    <dbReference type="NCBI Taxonomy" id="48144"/>
    <lineage>
        <taxon>Eukaryota</taxon>
        <taxon>Metazoa</taxon>
        <taxon>Ecdysozoa</taxon>
        <taxon>Arthropoda</taxon>
        <taxon>Crustacea</taxon>
        <taxon>Multicrustacea</taxon>
        <taxon>Malacostraca</taxon>
        <taxon>Eumalacostraca</taxon>
        <taxon>Eucarida</taxon>
        <taxon>Euphausiacea</taxon>
        <taxon>Euphausiidae</taxon>
        <taxon>Meganyctiphanes</taxon>
    </lineage>
</organism>
<gene>
    <name evidence="1" type="ORF">MNOR_LOCUS17370</name>
</gene>
<sequence length="152" mass="16926">GFATYLQGNEPLTKRLCTGERAFLAPLSIPPPQKEDAVILWLSHILTTEKALTLSSTELEATWCTLERILNSRRLQALCQNHWLCPITSSLTETLVSTLSDDNSTNGVRRNVVGVCHAILNNSSLAPLIMHHAEHCYKLLNGLIHWMLLGNK</sequence>
<evidence type="ECO:0000313" key="1">
    <source>
        <dbReference type="EMBL" id="CAL4102705.1"/>
    </source>
</evidence>